<keyword evidence="4" id="KW-0175">Coiled coil</keyword>
<dbReference type="InterPro" id="IPR004136">
    <property type="entry name" value="NMO"/>
</dbReference>
<dbReference type="Pfam" id="PF03060">
    <property type="entry name" value="NMO"/>
    <property type="match status" value="1"/>
</dbReference>
<dbReference type="Gene3D" id="3.20.20.70">
    <property type="entry name" value="Aldolase class I"/>
    <property type="match status" value="1"/>
</dbReference>
<feature type="coiled-coil region" evidence="4">
    <location>
        <begin position="51"/>
        <end position="78"/>
    </location>
</feature>
<evidence type="ECO:0000256" key="4">
    <source>
        <dbReference type="SAM" id="Coils"/>
    </source>
</evidence>
<proteinExistence type="predicted"/>
<dbReference type="PANTHER" id="PTHR32332">
    <property type="entry name" value="2-NITROPROPANE DIOXYGENASE"/>
    <property type="match status" value="1"/>
</dbReference>
<organism evidence="5">
    <name type="scientific">Fusarium oxysporum f. sp. pisi HDV247</name>
    <dbReference type="NCBI Taxonomy" id="1080344"/>
    <lineage>
        <taxon>Eukaryota</taxon>
        <taxon>Fungi</taxon>
        <taxon>Dikarya</taxon>
        <taxon>Ascomycota</taxon>
        <taxon>Pezizomycotina</taxon>
        <taxon>Sordariomycetes</taxon>
        <taxon>Hypocreomycetidae</taxon>
        <taxon>Hypocreales</taxon>
        <taxon>Nectriaceae</taxon>
        <taxon>Fusarium</taxon>
        <taxon>Fusarium oxysporum species complex</taxon>
    </lineage>
</organism>
<evidence type="ECO:0000256" key="2">
    <source>
        <dbReference type="ARBA" id="ARBA00022643"/>
    </source>
</evidence>
<dbReference type="AlphaFoldDB" id="W9NWI4"/>
<evidence type="ECO:0000256" key="3">
    <source>
        <dbReference type="ARBA" id="ARBA00023002"/>
    </source>
</evidence>
<protein>
    <submittedName>
        <fullName evidence="5">Uncharacterized protein</fullName>
    </submittedName>
</protein>
<keyword evidence="2" id="KW-0288">FMN</keyword>
<dbReference type="HOGENOM" id="CLU_038732_9_0_1"/>
<keyword evidence="3" id="KW-0560">Oxidoreductase</keyword>
<dbReference type="InterPro" id="IPR013785">
    <property type="entry name" value="Aldolase_TIM"/>
</dbReference>
<evidence type="ECO:0000256" key="1">
    <source>
        <dbReference type="ARBA" id="ARBA00022630"/>
    </source>
</evidence>
<name>W9NWI4_FUSOX</name>
<dbReference type="GO" id="GO:0018580">
    <property type="term" value="F:nitronate monooxygenase activity"/>
    <property type="evidence" value="ECO:0007669"/>
    <property type="project" value="InterPro"/>
</dbReference>
<gene>
    <name evidence="5" type="ORF">FOVG_16602</name>
</gene>
<dbReference type="PANTHER" id="PTHR32332:SF34">
    <property type="entry name" value="2-NITROPROPANE DIOXYGENASE FAMILY, PUTATIVE-RELATED"/>
    <property type="match status" value="1"/>
</dbReference>
<dbReference type="OrthoDB" id="2349068at2759"/>
<sequence length="370" mass="39648">MASSLSLQQMFPWTRAPLICSAPMRGVSGAALAVAVSAGGGLGFIAGGDDVSTLESKFEAAKRLVAEQKARSESLEENPLLLLAGSTIPVGVGFLNWGADIEFALPLIVKYRPVAVWLFAPRKSAADQVPWVRRIRDQTDGDVSIWVMGGDIEGANDAMDHLQPDVLVLQGTDGGDHGLAASASILALVPEMVDKLVARNLDDPLRTPIPKIVAAGGLVDGRGIAAALMLGAEGVAMGTRFLASFESEITKEYQKAVVDTQDGGRYTIRSTIFDTARGTSSWPPHYAARGVVDRTYSDFTQGKVTEADSFSQYQKDLENPHAKYVVEGRLDTLVSTAVGLVKEVLPAAEIVRRVRKQTKALLDYKHMSKL</sequence>
<reference evidence="5" key="1">
    <citation type="submission" date="2011-10" db="EMBL/GenBank/DDBJ databases">
        <title>The Genome Sequence of Fusarium oxysporum HDV247.</title>
        <authorList>
            <consortium name="The Broad Institute Genome Sequencing Platform"/>
            <person name="Ma L.-J."/>
            <person name="Gale L.R."/>
            <person name="Schwartz D.C."/>
            <person name="Zhou S."/>
            <person name="Corby-Kistler H."/>
            <person name="Young S.K."/>
            <person name="Zeng Q."/>
            <person name="Gargeya S."/>
            <person name="Fitzgerald M."/>
            <person name="Haas B."/>
            <person name="Abouelleil A."/>
            <person name="Alvarado L."/>
            <person name="Arachchi H.M."/>
            <person name="Berlin A."/>
            <person name="Brown A."/>
            <person name="Chapman S.B."/>
            <person name="Chen Z."/>
            <person name="Dunbar C."/>
            <person name="Freedman E."/>
            <person name="Gearin G."/>
            <person name="Goldberg J."/>
            <person name="Griggs A."/>
            <person name="Gujja S."/>
            <person name="Heiman D."/>
            <person name="Howarth C."/>
            <person name="Larson L."/>
            <person name="Lui A."/>
            <person name="MacDonald P.J.P."/>
            <person name="Montmayeur A."/>
            <person name="Murphy C."/>
            <person name="Neiman D."/>
            <person name="Pearson M."/>
            <person name="Priest M."/>
            <person name="Roberts A."/>
            <person name="Saif S."/>
            <person name="Shea T."/>
            <person name="Shenoy N."/>
            <person name="Sisk P."/>
            <person name="Stolte C."/>
            <person name="Sykes S."/>
            <person name="Wortman J."/>
            <person name="Nusbaum C."/>
            <person name="Birren B."/>
        </authorList>
    </citation>
    <scope>NUCLEOTIDE SEQUENCE [LARGE SCALE GENOMIC DNA]</scope>
    <source>
        <strain evidence="5">HDV247</strain>
    </source>
</reference>
<accession>W9NWI4</accession>
<dbReference type="Proteomes" id="UP000030751">
    <property type="component" value="Unassembled WGS sequence"/>
</dbReference>
<dbReference type="SUPFAM" id="SSF51412">
    <property type="entry name" value="Inosine monophosphate dehydrogenase (IMPDH)"/>
    <property type="match status" value="1"/>
</dbReference>
<evidence type="ECO:0000313" key="5">
    <source>
        <dbReference type="EMBL" id="EXA32120.1"/>
    </source>
</evidence>
<keyword evidence="1" id="KW-0285">Flavoprotein</keyword>
<dbReference type="EMBL" id="JH651000">
    <property type="protein sequence ID" value="EXA32120.1"/>
    <property type="molecule type" value="Genomic_DNA"/>
</dbReference>
<reference evidence="5" key="2">
    <citation type="submission" date="2012-05" db="EMBL/GenBank/DDBJ databases">
        <title>Annotation of the Genome Sequence of Fusarium oxysporum HDV247.</title>
        <authorList>
            <consortium name="The Broad Institute Genomics Platform"/>
            <person name="Ma L.-J."/>
            <person name="Corby-Kistler H."/>
            <person name="Broz K."/>
            <person name="Gale L.R."/>
            <person name="Jonkers W."/>
            <person name="O'Donnell K."/>
            <person name="Ploetz R."/>
            <person name="Steinberg C."/>
            <person name="Schwartz D.C."/>
            <person name="VanEtten H."/>
            <person name="Zhou S."/>
            <person name="Young S.K."/>
            <person name="Zeng Q."/>
            <person name="Gargeya S."/>
            <person name="Fitzgerald M."/>
            <person name="Abouelleil A."/>
            <person name="Alvarado L."/>
            <person name="Chapman S.B."/>
            <person name="Gainer-Dewar J."/>
            <person name="Goldberg J."/>
            <person name="Griggs A."/>
            <person name="Gujja S."/>
            <person name="Hansen M."/>
            <person name="Howarth C."/>
            <person name="Imamovic A."/>
            <person name="Ireland A."/>
            <person name="Larimer J."/>
            <person name="McCowan C."/>
            <person name="Murphy C."/>
            <person name="Pearson M."/>
            <person name="Poon T.W."/>
            <person name="Priest M."/>
            <person name="Roberts A."/>
            <person name="Saif S."/>
            <person name="Shea T."/>
            <person name="Sykes S."/>
            <person name="Wortman J."/>
            <person name="Nusbaum C."/>
            <person name="Birren B."/>
        </authorList>
    </citation>
    <scope>NUCLEOTIDE SEQUENCE</scope>
    <source>
        <strain evidence="5">HDV247</strain>
    </source>
</reference>
<dbReference type="CDD" id="cd04730">
    <property type="entry name" value="NPD_like"/>
    <property type="match status" value="1"/>
</dbReference>